<evidence type="ECO:0000313" key="2">
    <source>
        <dbReference type="EMBL" id="KDR41591.1"/>
    </source>
</evidence>
<evidence type="ECO:0000313" key="3">
    <source>
        <dbReference type="Proteomes" id="UP000027466"/>
    </source>
</evidence>
<reference evidence="2 3" key="1">
    <citation type="submission" date="2014-03" db="EMBL/GenBank/DDBJ databases">
        <title>Draft Genome Sequences of Four Burkholderia Strains.</title>
        <authorList>
            <person name="Liu X.Y."/>
            <person name="Li C.X."/>
            <person name="Xu J.H."/>
        </authorList>
    </citation>
    <scope>NUCLEOTIDE SEQUENCE [LARGE SCALE GENOMIC DNA]</scope>
    <source>
        <strain evidence="2 3">DSM 50014</strain>
    </source>
</reference>
<dbReference type="Proteomes" id="UP000027466">
    <property type="component" value="Unassembled WGS sequence"/>
</dbReference>
<gene>
    <name evidence="2" type="ORF">BG61_16755</name>
</gene>
<protein>
    <submittedName>
        <fullName evidence="2">Uncharacterized protein</fullName>
    </submittedName>
</protein>
<dbReference type="RefSeq" id="WP_035939445.1">
    <property type="nucleotide sequence ID" value="NZ_CADFFX010000001.1"/>
</dbReference>
<comment type="caution">
    <text evidence="2">The sequence shown here is derived from an EMBL/GenBank/DDBJ whole genome shotgun (WGS) entry which is preliminary data.</text>
</comment>
<dbReference type="AlphaFoldDB" id="A0A069PW60"/>
<dbReference type="STRING" id="60547.GCA_000751215_06350"/>
<proteinExistence type="predicted"/>
<feature type="region of interest" description="Disordered" evidence="1">
    <location>
        <begin position="49"/>
        <end position="75"/>
    </location>
</feature>
<accession>A0A069PW60</accession>
<evidence type="ECO:0000256" key="1">
    <source>
        <dbReference type="SAM" id="MobiDB-lite"/>
    </source>
</evidence>
<dbReference type="EMBL" id="JFHC01000026">
    <property type="protein sequence ID" value="KDR41591.1"/>
    <property type="molecule type" value="Genomic_DNA"/>
</dbReference>
<keyword evidence="3" id="KW-1185">Reference proteome</keyword>
<organism evidence="2 3">
    <name type="scientific">Caballeronia glathei</name>
    <dbReference type="NCBI Taxonomy" id="60547"/>
    <lineage>
        <taxon>Bacteria</taxon>
        <taxon>Pseudomonadati</taxon>
        <taxon>Pseudomonadota</taxon>
        <taxon>Betaproteobacteria</taxon>
        <taxon>Burkholderiales</taxon>
        <taxon>Burkholderiaceae</taxon>
        <taxon>Caballeronia</taxon>
    </lineage>
</organism>
<feature type="region of interest" description="Disordered" evidence="1">
    <location>
        <begin position="1"/>
        <end position="20"/>
    </location>
</feature>
<feature type="compositionally biased region" description="Basic residues" evidence="1">
    <location>
        <begin position="54"/>
        <end position="65"/>
    </location>
</feature>
<sequence length="196" mass="20826">MAAARDYATPHADGGGSYSAPKVYASNAPSRITLNLGVIDIPYSNAPPAEKVPQAKKGKANKPLKPKSSGGTKTTGDVAEILEDKYGIMDTFAYVQLPDIAKALEESIAGSLETLLMGGMPSANPFASAESKITAMFKQFLATGAIEHMGIEGVPTQAALNGVNHRLKHPYAKGNPRRESFIDTGLYQSHFLAWFS</sequence>
<name>A0A069PW60_9BURK</name>